<dbReference type="OrthoDB" id="9797506at2"/>
<dbReference type="NCBIfam" id="TIGR00481">
    <property type="entry name" value="YbhB/YbcL family Raf kinase inhibitor-like protein"/>
    <property type="match status" value="1"/>
</dbReference>
<evidence type="ECO:0000313" key="1">
    <source>
        <dbReference type="EMBL" id="AWV90102.1"/>
    </source>
</evidence>
<dbReference type="Gene3D" id="3.90.280.10">
    <property type="entry name" value="PEBP-like"/>
    <property type="match status" value="1"/>
</dbReference>
<dbReference type="Pfam" id="PF01161">
    <property type="entry name" value="PBP"/>
    <property type="match status" value="1"/>
</dbReference>
<dbReference type="EMBL" id="CP030032">
    <property type="protein sequence ID" value="AWV90102.1"/>
    <property type="molecule type" value="Genomic_DNA"/>
</dbReference>
<reference evidence="1 2" key="1">
    <citation type="submission" date="2018-06" db="EMBL/GenBank/DDBJ databases">
        <title>Lujinxingia sediminis gen. nov. sp. nov., a new facultative anaerobic member of the class Deltaproteobacteria, and proposal of Lujinxingaceae fam. nov.</title>
        <authorList>
            <person name="Guo L.-Y."/>
            <person name="Li C.-M."/>
            <person name="Wang S."/>
            <person name="Du Z.-J."/>
        </authorList>
    </citation>
    <scope>NUCLEOTIDE SEQUENCE [LARGE SCALE GENOMIC DNA]</scope>
    <source>
        <strain evidence="1 2">FA350</strain>
    </source>
</reference>
<dbReference type="AlphaFoldDB" id="A0A2Z4FME4"/>
<dbReference type="Proteomes" id="UP000249799">
    <property type="component" value="Chromosome"/>
</dbReference>
<dbReference type="KEGG" id="bsed:DN745_12470"/>
<protein>
    <submittedName>
        <fullName evidence="1">YbhB/YbcL family Raf kinase inhibitor-like protein</fullName>
    </submittedName>
</protein>
<sequence>MGFALSDMKLSSSAFEAGGAIPSKHTGEGVDVSPALAFGEVPEGTKAFAVVCHDPDAPLVSPGGTYGYVHWVLYNIPGSVRELEEGTSKYTDGKNDFGEPGYGGPMPPEGHGKHHYYFWVLALNDDSPIKEGLTLWELLREIEPKVIGMNRLVGTYERGK</sequence>
<keyword evidence="2" id="KW-1185">Reference proteome</keyword>
<gene>
    <name evidence="1" type="ORF">DN745_12470</name>
</gene>
<organism evidence="1 2">
    <name type="scientific">Bradymonas sediminis</name>
    <dbReference type="NCBI Taxonomy" id="1548548"/>
    <lineage>
        <taxon>Bacteria</taxon>
        <taxon>Deltaproteobacteria</taxon>
        <taxon>Bradymonadales</taxon>
        <taxon>Bradymonadaceae</taxon>
        <taxon>Bradymonas</taxon>
    </lineage>
</organism>
<dbReference type="CDD" id="cd00865">
    <property type="entry name" value="PEBP_bact_arch"/>
    <property type="match status" value="1"/>
</dbReference>
<dbReference type="RefSeq" id="WP_111335292.1">
    <property type="nucleotide sequence ID" value="NZ_CP030032.1"/>
</dbReference>
<dbReference type="InterPro" id="IPR036610">
    <property type="entry name" value="PEBP-like_sf"/>
</dbReference>
<dbReference type="SUPFAM" id="SSF49777">
    <property type="entry name" value="PEBP-like"/>
    <property type="match status" value="1"/>
</dbReference>
<dbReference type="PANTHER" id="PTHR30289">
    <property type="entry name" value="UNCHARACTERIZED PROTEIN YBCL-RELATED"/>
    <property type="match status" value="1"/>
</dbReference>
<proteinExistence type="predicted"/>
<dbReference type="InterPro" id="IPR008914">
    <property type="entry name" value="PEBP"/>
</dbReference>
<evidence type="ECO:0000313" key="2">
    <source>
        <dbReference type="Proteomes" id="UP000249799"/>
    </source>
</evidence>
<name>A0A2Z4FME4_9DELT</name>
<dbReference type="PANTHER" id="PTHR30289:SF1">
    <property type="entry name" value="PEBP (PHOSPHATIDYLETHANOLAMINE-BINDING PROTEIN) FAMILY PROTEIN"/>
    <property type="match status" value="1"/>
</dbReference>
<dbReference type="InterPro" id="IPR005247">
    <property type="entry name" value="YbhB_YbcL/LppC-like"/>
</dbReference>
<accession>A0A2Z4FME4</accession>